<dbReference type="SUPFAM" id="SSF51322">
    <property type="entry name" value="Cyanovirin-N"/>
    <property type="match status" value="1"/>
</dbReference>
<dbReference type="EMBL" id="BRPE01000001">
    <property type="protein sequence ID" value="GLA79497.1"/>
    <property type="molecule type" value="Genomic_DNA"/>
</dbReference>
<organism evidence="2 3">
    <name type="scientific">Aspergillus tubingensis</name>
    <dbReference type="NCBI Taxonomy" id="5068"/>
    <lineage>
        <taxon>Eukaryota</taxon>
        <taxon>Fungi</taxon>
        <taxon>Dikarya</taxon>
        <taxon>Ascomycota</taxon>
        <taxon>Pezizomycotina</taxon>
        <taxon>Eurotiomycetes</taxon>
        <taxon>Eurotiomycetidae</taxon>
        <taxon>Eurotiales</taxon>
        <taxon>Aspergillaceae</taxon>
        <taxon>Aspergillus</taxon>
        <taxon>Aspergillus subgen. Circumdati</taxon>
    </lineage>
</organism>
<comment type="caution">
    <text evidence="2">The sequence shown here is derived from an EMBL/GenBank/DDBJ whole genome shotgun (WGS) entry which is preliminary data.</text>
</comment>
<dbReference type="InterPro" id="IPR036673">
    <property type="entry name" value="Cyanovirin-N_sf"/>
</dbReference>
<gene>
    <name evidence="2" type="ORF">AtubIFM56815_000293</name>
</gene>
<proteinExistence type="predicted"/>
<evidence type="ECO:0000313" key="2">
    <source>
        <dbReference type="EMBL" id="GLA79497.1"/>
    </source>
</evidence>
<feature type="domain" description="Cyanovirin-N" evidence="1">
    <location>
        <begin position="18"/>
        <end position="105"/>
    </location>
</feature>
<sequence>MSDSVGHRIKDDSLEGKSLLHYKGLKSDDTWTEDQTIDLNNYFGDSDGWFTADNSGYAERAEDADEIREYVTAARPSEPKLRAHLYRDDNKTTRFQGVTLDDFFEVDDDGILERVY</sequence>
<dbReference type="Proteomes" id="UP001144157">
    <property type="component" value="Unassembled WGS sequence"/>
</dbReference>
<dbReference type="Gene3D" id="2.30.60.10">
    <property type="entry name" value="Cyanovirin-N"/>
    <property type="match status" value="1"/>
</dbReference>
<evidence type="ECO:0000313" key="3">
    <source>
        <dbReference type="Proteomes" id="UP001144157"/>
    </source>
</evidence>
<dbReference type="InterPro" id="IPR011058">
    <property type="entry name" value="Cyanovirin-N"/>
</dbReference>
<accession>A0A8H3T0H7</accession>
<dbReference type="AlphaFoldDB" id="A0A8H3T0H7"/>
<evidence type="ECO:0000259" key="1">
    <source>
        <dbReference type="Pfam" id="PF08881"/>
    </source>
</evidence>
<dbReference type="Pfam" id="PF08881">
    <property type="entry name" value="CVNH"/>
    <property type="match status" value="1"/>
</dbReference>
<name>A0A8H3T0H7_ASPTU</name>
<reference evidence="2" key="1">
    <citation type="submission" date="2022-07" db="EMBL/GenBank/DDBJ databases">
        <title>Taxonomy of Aspergillus series Nigri: significant species reduction supported by multi-species coalescent approaches.</title>
        <authorList>
            <person name="Bian C."/>
            <person name="Kusuya Y."/>
            <person name="Sklenar F."/>
            <person name="D'hooge E."/>
            <person name="Yaguchi T."/>
            <person name="Takahashi H."/>
            <person name="Hubka V."/>
        </authorList>
    </citation>
    <scope>NUCLEOTIDE SEQUENCE</scope>
    <source>
        <strain evidence="2">IFM 56815</strain>
    </source>
</reference>
<protein>
    <recommendedName>
        <fullName evidence="1">Cyanovirin-N domain-containing protein</fullName>
    </recommendedName>
</protein>